<proteinExistence type="predicted"/>
<dbReference type="EMBL" id="KP404095">
    <property type="protein sequence ID" value="AKI07544.1"/>
    <property type="molecule type" value="Genomic_DNA"/>
</dbReference>
<feature type="transmembrane region" description="Helical" evidence="1">
    <location>
        <begin position="186"/>
        <end position="210"/>
    </location>
</feature>
<geneLocation type="mitochondrion" evidence="2"/>
<gene>
    <name evidence="2" type="primary">NAD2</name>
</gene>
<feature type="transmembrane region" description="Helical" evidence="1">
    <location>
        <begin position="148"/>
        <end position="174"/>
    </location>
</feature>
<reference evidence="2" key="1">
    <citation type="submission" date="2015-01" db="EMBL/GenBank/DDBJ databases">
        <title>The complete mitochondrial genome of Oxyuris equi(Nematoda: Oxyurida): Compared with other pinworms Enterobius vermicularis and Wellcomia siamensis.</title>
        <authorList>
            <person name="Zhang Y."/>
            <person name="Chang Q.C."/>
            <person name="Xu W."/>
            <person name="Wang C."/>
        </authorList>
    </citation>
    <scope>NUCLEOTIDE SEQUENCE</scope>
</reference>
<feature type="transmembrane region" description="Helical" evidence="1">
    <location>
        <begin position="247"/>
        <end position="270"/>
    </location>
</feature>
<evidence type="ECO:0000256" key="1">
    <source>
        <dbReference type="SAM" id="Phobius"/>
    </source>
</evidence>
<accession>A0A0G2TD02</accession>
<organism evidence="2">
    <name type="scientific">Oxyuris equi</name>
    <dbReference type="NCBI Taxonomy" id="132389"/>
    <lineage>
        <taxon>Eukaryota</taxon>
        <taxon>Metazoa</taxon>
        <taxon>Ecdysozoa</taxon>
        <taxon>Nematoda</taxon>
        <taxon>Chromadorea</taxon>
        <taxon>Rhabditida</taxon>
        <taxon>Spirurina</taxon>
        <taxon>Oxyuridomorpha</taxon>
        <taxon>Oxyuroidea</taxon>
        <taxon>Oxyuridae</taxon>
        <taxon>Oxyuris</taxon>
    </lineage>
</organism>
<dbReference type="AlphaFoldDB" id="A0A0G2TD02"/>
<sequence length="282" mass="33371">MFFVVIGSLNYLVWWSVFVVMDLVFVFICKSGGNYGGILNYFVFQEILGFLFLFLSMGVLQSIIVMSKMGLLPFHYWLFVVVGGLETWLFMWFLTLQKLPYMGILMVVVVVELVFIIVLSFFVCYFQLFLIKDYKLMLLLNSTESFNWILLGYIYSFFNGLVLFLYYFFLSLFLIPFFGSEYGIDYDWLVVFVYVNIPLGVCFFVKVLVISCVFEFMYVLVGFGVVFYIYLFFVFDDLISCYKFGEWLFVWESWCVYLFVVGWFIVGYFVGKPLLLICFMSF</sequence>
<evidence type="ECO:0000313" key="2">
    <source>
        <dbReference type="EMBL" id="AKI07544.1"/>
    </source>
</evidence>
<name>A0A0G2TD02_9BILA</name>
<feature type="transmembrane region" description="Helical" evidence="1">
    <location>
        <begin position="41"/>
        <end position="64"/>
    </location>
</feature>
<protein>
    <submittedName>
        <fullName evidence="2">NADH dehydrogenase subunit 3</fullName>
    </submittedName>
</protein>
<feature type="transmembrane region" description="Helical" evidence="1">
    <location>
        <begin position="12"/>
        <end position="29"/>
    </location>
</feature>
<keyword evidence="1" id="KW-0472">Membrane</keyword>
<feature type="transmembrane region" description="Helical" evidence="1">
    <location>
        <begin position="216"/>
        <end position="235"/>
    </location>
</feature>
<feature type="transmembrane region" description="Helical" evidence="1">
    <location>
        <begin position="76"/>
        <end position="96"/>
    </location>
</feature>
<keyword evidence="2" id="KW-0496">Mitochondrion</keyword>
<feature type="transmembrane region" description="Helical" evidence="1">
    <location>
        <begin position="103"/>
        <end position="128"/>
    </location>
</feature>
<keyword evidence="1" id="KW-0812">Transmembrane</keyword>
<keyword evidence="1" id="KW-1133">Transmembrane helix</keyword>